<reference evidence="2 3" key="1">
    <citation type="submission" date="2024-10" db="EMBL/GenBank/DDBJ databases">
        <title>The Natural Products Discovery Center: Release of the First 8490 Sequenced Strains for Exploring Actinobacteria Biosynthetic Diversity.</title>
        <authorList>
            <person name="Kalkreuter E."/>
            <person name="Kautsar S.A."/>
            <person name="Yang D."/>
            <person name="Bader C.D."/>
            <person name="Teijaro C.N."/>
            <person name="Fluegel L."/>
            <person name="Davis C.M."/>
            <person name="Simpson J.R."/>
            <person name="Lauterbach L."/>
            <person name="Steele A.D."/>
            <person name="Gui C."/>
            <person name="Meng S."/>
            <person name="Li G."/>
            <person name="Viehrig K."/>
            <person name="Ye F."/>
            <person name="Su P."/>
            <person name="Kiefer A.F."/>
            <person name="Nichols A."/>
            <person name="Cepeda A.J."/>
            <person name="Yan W."/>
            <person name="Fan B."/>
            <person name="Jiang Y."/>
            <person name="Adhikari A."/>
            <person name="Zheng C.-J."/>
            <person name="Schuster L."/>
            <person name="Cowan T.M."/>
            <person name="Smanski M.J."/>
            <person name="Chevrette M.G."/>
            <person name="De Carvalho L.P.S."/>
            <person name="Shen B."/>
        </authorList>
    </citation>
    <scope>NUCLEOTIDE SEQUENCE [LARGE SCALE GENOMIC DNA]</scope>
    <source>
        <strain evidence="2 3">NPDC005497</strain>
    </source>
</reference>
<organism evidence="2 3">
    <name type="scientific">Streptomyces tibetensis</name>
    <dbReference type="NCBI Taxonomy" id="2382123"/>
    <lineage>
        <taxon>Bacteria</taxon>
        <taxon>Bacillati</taxon>
        <taxon>Actinomycetota</taxon>
        <taxon>Actinomycetes</taxon>
        <taxon>Kitasatosporales</taxon>
        <taxon>Streptomycetaceae</taxon>
        <taxon>Streptomyces</taxon>
    </lineage>
</organism>
<proteinExistence type="predicted"/>
<feature type="compositionally biased region" description="Basic residues" evidence="1">
    <location>
        <begin position="46"/>
        <end position="56"/>
    </location>
</feature>
<evidence type="ECO:0008006" key="4">
    <source>
        <dbReference type="Google" id="ProtNLM"/>
    </source>
</evidence>
<dbReference type="EMBL" id="JBIAJP010000004">
    <property type="protein sequence ID" value="MFF0005056.1"/>
    <property type="molecule type" value="Genomic_DNA"/>
</dbReference>
<comment type="caution">
    <text evidence="2">The sequence shown here is derived from an EMBL/GenBank/DDBJ whole genome shotgun (WGS) entry which is preliminary data.</text>
</comment>
<gene>
    <name evidence="2" type="ORF">ACFYQT_16695</name>
</gene>
<evidence type="ECO:0000313" key="2">
    <source>
        <dbReference type="EMBL" id="MFF0005056.1"/>
    </source>
</evidence>
<accession>A0ABW6MVL3</accession>
<name>A0ABW6MVL3_9ACTN</name>
<evidence type="ECO:0000256" key="1">
    <source>
        <dbReference type="SAM" id="MobiDB-lite"/>
    </source>
</evidence>
<feature type="region of interest" description="Disordered" evidence="1">
    <location>
        <begin position="43"/>
        <end position="69"/>
    </location>
</feature>
<sequence length="86" mass="9459">MSGEPARPEPERFSFLDDEDRERVAFLDDEDRERVAFLDDEGRERVAKRRGGRGAHRTGPPVSVRGGGNQAFCSAPVIRASTLCGA</sequence>
<protein>
    <recommendedName>
        <fullName evidence="4">Transposase</fullName>
    </recommendedName>
</protein>
<keyword evidence="3" id="KW-1185">Reference proteome</keyword>
<dbReference type="Proteomes" id="UP001601422">
    <property type="component" value="Unassembled WGS sequence"/>
</dbReference>
<dbReference type="RefSeq" id="WP_389829033.1">
    <property type="nucleotide sequence ID" value="NZ_JBIAJP010000004.1"/>
</dbReference>
<evidence type="ECO:0000313" key="3">
    <source>
        <dbReference type="Proteomes" id="UP001601422"/>
    </source>
</evidence>